<gene>
    <name evidence="13" type="ORF">MICPUN_93204</name>
</gene>
<dbReference type="GO" id="GO:0050660">
    <property type="term" value="F:flavin adenine dinucleotide binding"/>
    <property type="evidence" value="ECO:0007669"/>
    <property type="project" value="TreeGrafter"/>
</dbReference>
<evidence type="ECO:0000256" key="4">
    <source>
        <dbReference type="ARBA" id="ARBA00022643"/>
    </source>
</evidence>
<dbReference type="InterPro" id="IPR023173">
    <property type="entry name" value="NADPH_Cyt_P450_Rdtase_alpha"/>
</dbReference>
<dbReference type="InterPro" id="IPR029039">
    <property type="entry name" value="Flavoprotein-like_sf"/>
</dbReference>
<dbReference type="InterPro" id="IPR001709">
    <property type="entry name" value="Flavoprot_Pyr_Nucl_cyt_Rdtase"/>
</dbReference>
<keyword evidence="10" id="KW-0472">Membrane</keyword>
<dbReference type="KEGG" id="mis:MICPUN_93204"/>
<dbReference type="Pfam" id="PF00175">
    <property type="entry name" value="NAD_binding_1"/>
    <property type="match status" value="1"/>
</dbReference>
<dbReference type="SUPFAM" id="SSF52343">
    <property type="entry name" value="Ferredoxin reductase-like, C-terminal NADP-linked domain"/>
    <property type="match status" value="1"/>
</dbReference>
<sequence>MFLPPTLSDFITIASSFLFIVSSLILLFLKTDRRRRKHSNPPRRSPSDDVATARSPEAKLRVAVYYGTQTGTSARLARELEEATLHRYGKQVHVRLMDLEQVTTERAEVIFTRGHEPLAIFLQSTYGDGEPTDSSLEFIHWLRDQADDGRLPELLKGLTFCVFGLGNSSYEQFNAAGKCVDHSLKSLGAARLMKLHLGDDDYDLEGDFRRWKEALWASIEDTYGIHANDGIDQVSINPAYCVSTVSHENALEAEKRTRDAMSKCPRDGFATQQSPFAASVILARELHNVTSTRSCVHIEFDISDSGITYQPGDHLGVFAENSLAVIQRAAACLHLPLDHSFSLSVPEGSPVSLPQPFSSPCTLATALAKYTDLLSPPRKGALEALASVSTDKVECERLKRLASTDGKNEYEAFIGSPKRSLLEVLESFPSAVPPLGLFFGAIGPRLSPRYYSISSSPRCKSNVVSATVAVVSTTTPTGRLHEGVASSYLARFVSRANKTDVVNSAMKETRVPLFVRSSTFKLPRDPIAPIVMIGPGTGFAPFRGFLQEREALLRAGNTLGPAYLFFGCRHEDQDFIYRDEMEGALQKNVISVLQVAFSRSNSSHKVYVQDKLASVAKDLHGIMKGTIGANKGRIYVCGDAKGMARDVHRALHVILMNLGGYAAHEAEGIVKRLAESGRYQKDVW</sequence>
<keyword evidence="6" id="KW-0521">NADP</keyword>
<protein>
    <recommendedName>
        <fullName evidence="8">NADPH--hemoprotein reductase</fullName>
        <ecNumber evidence="8">1.6.2.4</ecNumber>
    </recommendedName>
</protein>
<dbReference type="PROSITE" id="PS51384">
    <property type="entry name" value="FAD_FR"/>
    <property type="match status" value="1"/>
</dbReference>
<dbReference type="STRING" id="296587.C1FEE9"/>
<evidence type="ECO:0000256" key="10">
    <source>
        <dbReference type="SAM" id="Phobius"/>
    </source>
</evidence>
<dbReference type="GO" id="GO:0010181">
    <property type="term" value="F:FMN binding"/>
    <property type="evidence" value="ECO:0007669"/>
    <property type="project" value="InterPro"/>
</dbReference>
<name>C1FEE9_MICCC</name>
<evidence type="ECO:0000256" key="3">
    <source>
        <dbReference type="ARBA" id="ARBA00022630"/>
    </source>
</evidence>
<dbReference type="GeneID" id="8250221"/>
<evidence type="ECO:0000256" key="5">
    <source>
        <dbReference type="ARBA" id="ARBA00022827"/>
    </source>
</evidence>
<feature type="domain" description="Flavodoxin-like" evidence="11">
    <location>
        <begin position="62"/>
        <end position="216"/>
    </location>
</feature>
<dbReference type="EC" id="1.6.2.4" evidence="8"/>
<dbReference type="PANTHER" id="PTHR19384:SF17">
    <property type="entry name" value="NADPH--CYTOCHROME P450 REDUCTASE"/>
    <property type="match status" value="1"/>
</dbReference>
<dbReference type="Gene3D" id="1.20.990.10">
    <property type="entry name" value="NADPH-cytochrome p450 Reductase, Chain A, domain 3"/>
    <property type="match status" value="1"/>
</dbReference>
<evidence type="ECO:0000256" key="7">
    <source>
        <dbReference type="ARBA" id="ARBA00023002"/>
    </source>
</evidence>
<feature type="transmembrane region" description="Helical" evidence="10">
    <location>
        <begin position="6"/>
        <end position="29"/>
    </location>
</feature>
<dbReference type="Gene3D" id="2.40.30.10">
    <property type="entry name" value="Translation factors"/>
    <property type="match status" value="1"/>
</dbReference>
<dbReference type="InterPro" id="IPR039261">
    <property type="entry name" value="FNR_nucleotide-bd"/>
</dbReference>
<dbReference type="Gene3D" id="3.40.50.360">
    <property type="match status" value="1"/>
</dbReference>
<dbReference type="GO" id="GO:0005829">
    <property type="term" value="C:cytosol"/>
    <property type="evidence" value="ECO:0007669"/>
    <property type="project" value="TreeGrafter"/>
</dbReference>
<evidence type="ECO:0000313" key="14">
    <source>
        <dbReference type="Proteomes" id="UP000002009"/>
    </source>
</evidence>
<dbReference type="InterPro" id="IPR008254">
    <property type="entry name" value="Flavodoxin/NO_synth"/>
</dbReference>
<dbReference type="FunFam" id="3.40.50.80:FF:000001">
    <property type="entry name" value="NADPH--cytochrome P450 reductase 1"/>
    <property type="match status" value="1"/>
</dbReference>
<dbReference type="PRINTS" id="PR00369">
    <property type="entry name" value="FLAVODOXIN"/>
</dbReference>
<comment type="cofactor">
    <cofactor evidence="1">
        <name>FMN</name>
        <dbReference type="ChEBI" id="CHEBI:58210"/>
    </cofactor>
</comment>
<dbReference type="eggNOG" id="KOG1158">
    <property type="taxonomic scope" value="Eukaryota"/>
</dbReference>
<keyword evidence="14" id="KW-1185">Reference proteome</keyword>
<feature type="region of interest" description="Disordered" evidence="9">
    <location>
        <begin position="36"/>
        <end position="55"/>
    </location>
</feature>
<dbReference type="InterPro" id="IPR017938">
    <property type="entry name" value="Riboflavin_synthase-like_b-brl"/>
</dbReference>
<dbReference type="OrthoDB" id="1856718at2759"/>
<keyword evidence="7" id="KW-0560">Oxidoreductase</keyword>
<reference evidence="13 14" key="1">
    <citation type="journal article" date="2009" name="Science">
        <title>Green evolution and dynamic adaptations revealed by genomes of the marine picoeukaryotes Micromonas.</title>
        <authorList>
            <person name="Worden A.Z."/>
            <person name="Lee J.H."/>
            <person name="Mock T."/>
            <person name="Rouze P."/>
            <person name="Simmons M.P."/>
            <person name="Aerts A.L."/>
            <person name="Allen A.E."/>
            <person name="Cuvelier M.L."/>
            <person name="Derelle E."/>
            <person name="Everett M.V."/>
            <person name="Foulon E."/>
            <person name="Grimwood J."/>
            <person name="Gundlach H."/>
            <person name="Henrissat B."/>
            <person name="Napoli C."/>
            <person name="McDonald S.M."/>
            <person name="Parker M.S."/>
            <person name="Rombauts S."/>
            <person name="Salamov A."/>
            <person name="Von Dassow P."/>
            <person name="Badger J.H."/>
            <person name="Coutinho P.M."/>
            <person name="Demir E."/>
            <person name="Dubchak I."/>
            <person name="Gentemann C."/>
            <person name="Eikrem W."/>
            <person name="Gready J.E."/>
            <person name="John U."/>
            <person name="Lanier W."/>
            <person name="Lindquist E.A."/>
            <person name="Lucas S."/>
            <person name="Mayer K.F."/>
            <person name="Moreau H."/>
            <person name="Not F."/>
            <person name="Otillar R."/>
            <person name="Panaud O."/>
            <person name="Pangilinan J."/>
            <person name="Paulsen I."/>
            <person name="Piegu B."/>
            <person name="Poliakov A."/>
            <person name="Robbens S."/>
            <person name="Schmutz J."/>
            <person name="Toulza E."/>
            <person name="Wyss T."/>
            <person name="Zelensky A."/>
            <person name="Zhou K."/>
            <person name="Armbrust E.V."/>
            <person name="Bhattacharya D."/>
            <person name="Goodenough U.W."/>
            <person name="Van de Peer Y."/>
            <person name="Grigoriev I.V."/>
        </authorList>
    </citation>
    <scope>NUCLEOTIDE SEQUENCE [LARGE SCALE GENOMIC DNA]</scope>
    <source>
        <strain evidence="14">RCC299 / NOUM17</strain>
    </source>
</reference>
<evidence type="ECO:0000313" key="13">
    <source>
        <dbReference type="EMBL" id="ACO68950.1"/>
    </source>
</evidence>
<dbReference type="PRINTS" id="PR00371">
    <property type="entry name" value="FPNCR"/>
</dbReference>
<feature type="domain" description="FAD-binding FR-type" evidence="12">
    <location>
        <begin position="273"/>
        <end position="523"/>
    </location>
</feature>
<dbReference type="PANTHER" id="PTHR19384">
    <property type="entry name" value="NITRIC OXIDE SYNTHASE-RELATED"/>
    <property type="match status" value="1"/>
</dbReference>
<keyword evidence="4" id="KW-0288">FMN</keyword>
<evidence type="ECO:0000259" key="11">
    <source>
        <dbReference type="PROSITE" id="PS50902"/>
    </source>
</evidence>
<dbReference type="InterPro" id="IPR001433">
    <property type="entry name" value="OxRdtase_FAD/NAD-bd"/>
</dbReference>
<evidence type="ECO:0000256" key="8">
    <source>
        <dbReference type="ARBA" id="ARBA00023797"/>
    </source>
</evidence>
<evidence type="ECO:0000256" key="6">
    <source>
        <dbReference type="ARBA" id="ARBA00022857"/>
    </source>
</evidence>
<dbReference type="Pfam" id="PF00667">
    <property type="entry name" value="FAD_binding_1"/>
    <property type="match status" value="1"/>
</dbReference>
<dbReference type="RefSeq" id="XP_002507692.1">
    <property type="nucleotide sequence ID" value="XM_002507646.1"/>
</dbReference>
<dbReference type="EMBL" id="CP001574">
    <property type="protein sequence ID" value="ACO68950.1"/>
    <property type="molecule type" value="Genomic_DNA"/>
</dbReference>
<dbReference type="InterPro" id="IPR001094">
    <property type="entry name" value="Flavdoxin-like"/>
</dbReference>
<dbReference type="AlphaFoldDB" id="C1FEE9"/>
<evidence type="ECO:0000256" key="9">
    <source>
        <dbReference type="SAM" id="MobiDB-lite"/>
    </source>
</evidence>
<evidence type="ECO:0000256" key="2">
    <source>
        <dbReference type="ARBA" id="ARBA00001974"/>
    </source>
</evidence>
<keyword evidence="3" id="KW-0285">Flavoprotein</keyword>
<dbReference type="PROSITE" id="PS50902">
    <property type="entry name" value="FLAVODOXIN_LIKE"/>
    <property type="match status" value="1"/>
</dbReference>
<comment type="cofactor">
    <cofactor evidence="2">
        <name>FAD</name>
        <dbReference type="ChEBI" id="CHEBI:57692"/>
    </cofactor>
</comment>
<keyword evidence="5" id="KW-0274">FAD</keyword>
<dbReference type="InParanoid" id="C1FEE9"/>
<keyword evidence="10" id="KW-0812">Transmembrane</keyword>
<dbReference type="SUPFAM" id="SSF52218">
    <property type="entry name" value="Flavoproteins"/>
    <property type="match status" value="1"/>
</dbReference>
<dbReference type="InterPro" id="IPR003097">
    <property type="entry name" value="CysJ-like_FAD-binding"/>
</dbReference>
<evidence type="ECO:0000259" key="12">
    <source>
        <dbReference type="PROSITE" id="PS51384"/>
    </source>
</evidence>
<dbReference type="InterPro" id="IPR017927">
    <property type="entry name" value="FAD-bd_FR_type"/>
</dbReference>
<dbReference type="SUPFAM" id="SSF63380">
    <property type="entry name" value="Riboflavin synthase domain-like"/>
    <property type="match status" value="1"/>
</dbReference>
<dbReference type="GO" id="GO:0003958">
    <property type="term" value="F:NADPH-hemoprotein reductase activity"/>
    <property type="evidence" value="ECO:0007669"/>
    <property type="project" value="UniProtKB-EC"/>
</dbReference>
<evidence type="ECO:0000256" key="1">
    <source>
        <dbReference type="ARBA" id="ARBA00001917"/>
    </source>
</evidence>
<organism evidence="13 14">
    <name type="scientific">Micromonas commoda (strain RCC299 / NOUM17 / CCMP2709)</name>
    <name type="common">Picoplanktonic green alga</name>
    <dbReference type="NCBI Taxonomy" id="296587"/>
    <lineage>
        <taxon>Eukaryota</taxon>
        <taxon>Viridiplantae</taxon>
        <taxon>Chlorophyta</taxon>
        <taxon>Mamiellophyceae</taxon>
        <taxon>Mamiellales</taxon>
        <taxon>Mamiellaceae</taxon>
        <taxon>Micromonas</taxon>
    </lineage>
</organism>
<dbReference type="Gene3D" id="3.40.50.80">
    <property type="entry name" value="Nucleotide-binding domain of ferredoxin-NADP reductase (FNR) module"/>
    <property type="match status" value="1"/>
</dbReference>
<dbReference type="Pfam" id="PF00258">
    <property type="entry name" value="Flavodoxin_1"/>
    <property type="match status" value="1"/>
</dbReference>
<proteinExistence type="predicted"/>
<dbReference type="FunCoup" id="C1FEE9">
    <property type="interactions" value="1696"/>
</dbReference>
<dbReference type="OMA" id="MTPTRIH"/>
<dbReference type="Proteomes" id="UP000002009">
    <property type="component" value="Chromosome 1"/>
</dbReference>
<accession>C1FEE9</accession>
<keyword evidence="10" id="KW-1133">Transmembrane helix</keyword>